<evidence type="ECO:0000259" key="3">
    <source>
        <dbReference type="Pfam" id="PF02230"/>
    </source>
</evidence>
<protein>
    <submittedName>
        <fullName evidence="4">Phospholipase/Carboxylesterase</fullName>
    </submittedName>
</protein>
<sequence length="267" mass="29137">MRAELSLSAPLTFFLPRPRKRMMQAYETKLGPLNCIVIDGEQPASVGVVVCHGYGAPGEDLVPLGAQWVDLLGEDAERCRFVFPAAPFDLADLGMPMARAWWPLNMQRLMDAMDAEQFDELHQHEPAGLDVARKALSETIEALVKTLDGPNPSLILGGFSQGAMLAMDTALRGIDKPPAVLMQMSGTLICQPIWEPLLSTRLANTKVLQSHGTSDPILPYSSAEALYQLLKNAELDVRFMSFAGPHTIGPDMNDALVAEIQKQLQAT</sequence>
<reference evidence="4 5" key="1">
    <citation type="submission" date="2019-02" db="EMBL/GenBank/DDBJ databases">
        <title>Deep-cultivation of Planctomycetes and their phenomic and genomic characterization uncovers novel biology.</title>
        <authorList>
            <person name="Wiegand S."/>
            <person name="Jogler M."/>
            <person name="Boedeker C."/>
            <person name="Pinto D."/>
            <person name="Vollmers J."/>
            <person name="Rivas-Marin E."/>
            <person name="Kohn T."/>
            <person name="Peeters S.H."/>
            <person name="Heuer A."/>
            <person name="Rast P."/>
            <person name="Oberbeckmann S."/>
            <person name="Bunk B."/>
            <person name="Jeske O."/>
            <person name="Meyerdierks A."/>
            <person name="Storesund J.E."/>
            <person name="Kallscheuer N."/>
            <person name="Luecker S."/>
            <person name="Lage O.M."/>
            <person name="Pohl T."/>
            <person name="Merkel B.J."/>
            <person name="Hornburger P."/>
            <person name="Mueller R.-W."/>
            <person name="Bruemmer F."/>
            <person name="Labrenz M."/>
            <person name="Spormann A.M."/>
            <person name="Op den Camp H."/>
            <person name="Overmann J."/>
            <person name="Amann R."/>
            <person name="Jetten M.S.M."/>
            <person name="Mascher T."/>
            <person name="Medema M.H."/>
            <person name="Devos D.P."/>
            <person name="Kaster A.-K."/>
            <person name="Ovreas L."/>
            <person name="Rohde M."/>
            <person name="Galperin M.Y."/>
            <person name="Jogler C."/>
        </authorList>
    </citation>
    <scope>NUCLEOTIDE SEQUENCE [LARGE SCALE GENOMIC DNA]</scope>
    <source>
        <strain evidence="4 5">FF011L</strain>
    </source>
</reference>
<dbReference type="InterPro" id="IPR029058">
    <property type="entry name" value="AB_hydrolase_fold"/>
</dbReference>
<dbReference type="Gene3D" id="3.40.50.1820">
    <property type="entry name" value="alpha/beta hydrolase"/>
    <property type="match status" value="1"/>
</dbReference>
<evidence type="ECO:0000256" key="2">
    <source>
        <dbReference type="ARBA" id="ARBA00022801"/>
    </source>
</evidence>
<dbReference type="EMBL" id="CP036262">
    <property type="protein sequence ID" value="QDS93718.1"/>
    <property type="molecule type" value="Genomic_DNA"/>
</dbReference>
<keyword evidence="5" id="KW-1185">Reference proteome</keyword>
<evidence type="ECO:0000313" key="4">
    <source>
        <dbReference type="EMBL" id="QDS93718.1"/>
    </source>
</evidence>
<evidence type="ECO:0000313" key="5">
    <source>
        <dbReference type="Proteomes" id="UP000320672"/>
    </source>
</evidence>
<organism evidence="4 5">
    <name type="scientific">Roseimaritima multifibrata</name>
    <dbReference type="NCBI Taxonomy" id="1930274"/>
    <lineage>
        <taxon>Bacteria</taxon>
        <taxon>Pseudomonadati</taxon>
        <taxon>Planctomycetota</taxon>
        <taxon>Planctomycetia</taxon>
        <taxon>Pirellulales</taxon>
        <taxon>Pirellulaceae</taxon>
        <taxon>Roseimaritima</taxon>
    </lineage>
</organism>
<dbReference type="InterPro" id="IPR003140">
    <property type="entry name" value="PLipase/COase/thioEstase"/>
</dbReference>
<feature type="domain" description="Phospholipase/carboxylesterase/thioesterase" evidence="3">
    <location>
        <begin position="36"/>
        <end position="252"/>
    </location>
</feature>
<dbReference type="PANTHER" id="PTHR10655:SF17">
    <property type="entry name" value="LYSOPHOSPHOLIPASE-LIKE PROTEIN 1"/>
    <property type="match status" value="1"/>
</dbReference>
<proteinExistence type="inferred from homology"/>
<dbReference type="InterPro" id="IPR050565">
    <property type="entry name" value="LYPA1-2/EST-like"/>
</dbReference>
<dbReference type="PANTHER" id="PTHR10655">
    <property type="entry name" value="LYSOPHOSPHOLIPASE-RELATED"/>
    <property type="match status" value="1"/>
</dbReference>
<evidence type="ECO:0000256" key="1">
    <source>
        <dbReference type="ARBA" id="ARBA00006499"/>
    </source>
</evidence>
<dbReference type="Proteomes" id="UP000320672">
    <property type="component" value="Chromosome"/>
</dbReference>
<accession>A0A517MFQ8</accession>
<name>A0A517MFQ8_9BACT</name>
<gene>
    <name evidence="4" type="ORF">FF011L_24910</name>
</gene>
<comment type="similarity">
    <text evidence="1">Belongs to the AB hydrolase superfamily. AB hydrolase 2 family.</text>
</comment>
<dbReference type="GO" id="GO:0016787">
    <property type="term" value="F:hydrolase activity"/>
    <property type="evidence" value="ECO:0007669"/>
    <property type="project" value="UniProtKB-KW"/>
</dbReference>
<dbReference type="Pfam" id="PF02230">
    <property type="entry name" value="Abhydrolase_2"/>
    <property type="match status" value="1"/>
</dbReference>
<keyword evidence="2" id="KW-0378">Hydrolase</keyword>
<dbReference type="KEGG" id="rml:FF011L_24910"/>
<dbReference type="SUPFAM" id="SSF53474">
    <property type="entry name" value="alpha/beta-Hydrolases"/>
    <property type="match status" value="1"/>
</dbReference>
<dbReference type="AlphaFoldDB" id="A0A517MFQ8"/>